<protein>
    <submittedName>
        <fullName evidence="1">Uncharacterized protein</fullName>
    </submittedName>
</protein>
<accession>A0A498I0I4</accession>
<reference evidence="1 2" key="1">
    <citation type="submission" date="2018-10" db="EMBL/GenBank/DDBJ databases">
        <title>A high-quality apple genome assembly.</title>
        <authorList>
            <person name="Hu J."/>
        </authorList>
    </citation>
    <scope>NUCLEOTIDE SEQUENCE [LARGE SCALE GENOMIC DNA]</scope>
    <source>
        <strain evidence="2">cv. HFTH1</strain>
        <tissue evidence="1">Young leaf</tissue>
    </source>
</reference>
<dbReference type="Proteomes" id="UP000290289">
    <property type="component" value="Chromosome 15"/>
</dbReference>
<dbReference type="STRING" id="3750.A0A498I0I4"/>
<sequence>MGPRDRVKPLPKGQRGEVYEVSGDRVAVLLDAKQMTGTEVDREEKDAEQRAHPPVYCHTIPKNKNFVLHAKQPLVVSFLDSSQWIFRIESGSKEKEKFASVKDSFLLDLYLLLNANLCNFLLIQQFGDSENLTKALFKQPLSLNLQHH</sequence>
<keyword evidence="2" id="KW-1185">Reference proteome</keyword>
<name>A0A498I0I4_MALDO</name>
<proteinExistence type="predicted"/>
<dbReference type="AlphaFoldDB" id="A0A498I0I4"/>
<comment type="caution">
    <text evidence="1">The sequence shown here is derived from an EMBL/GenBank/DDBJ whole genome shotgun (WGS) entry which is preliminary data.</text>
</comment>
<gene>
    <name evidence="1" type="ORF">DVH24_042621</name>
</gene>
<organism evidence="1 2">
    <name type="scientific">Malus domestica</name>
    <name type="common">Apple</name>
    <name type="synonym">Pyrus malus</name>
    <dbReference type="NCBI Taxonomy" id="3750"/>
    <lineage>
        <taxon>Eukaryota</taxon>
        <taxon>Viridiplantae</taxon>
        <taxon>Streptophyta</taxon>
        <taxon>Embryophyta</taxon>
        <taxon>Tracheophyta</taxon>
        <taxon>Spermatophyta</taxon>
        <taxon>Magnoliopsida</taxon>
        <taxon>eudicotyledons</taxon>
        <taxon>Gunneridae</taxon>
        <taxon>Pentapetalae</taxon>
        <taxon>rosids</taxon>
        <taxon>fabids</taxon>
        <taxon>Rosales</taxon>
        <taxon>Rosaceae</taxon>
        <taxon>Amygdaloideae</taxon>
        <taxon>Maleae</taxon>
        <taxon>Malus</taxon>
    </lineage>
</organism>
<dbReference type="EMBL" id="RDQH01000341">
    <property type="protein sequence ID" value="RXH75834.1"/>
    <property type="molecule type" value="Genomic_DNA"/>
</dbReference>
<evidence type="ECO:0000313" key="2">
    <source>
        <dbReference type="Proteomes" id="UP000290289"/>
    </source>
</evidence>
<evidence type="ECO:0000313" key="1">
    <source>
        <dbReference type="EMBL" id="RXH75834.1"/>
    </source>
</evidence>